<sequence>MEKNNSSSISIKTAGGSKLKIKFTAVSFFISEIQLFLNSAKT</sequence>
<comment type="caution">
    <text evidence="1">The sequence shown here is derived from an EMBL/GenBank/DDBJ whole genome shotgun (WGS) entry which is preliminary data.</text>
</comment>
<reference evidence="1 2" key="1">
    <citation type="submission" date="2008-12" db="EMBL/GenBank/DDBJ databases">
        <authorList>
            <person name="Fulton L."/>
            <person name="Clifton S."/>
            <person name="Fulton B."/>
            <person name="Xu J."/>
            <person name="Minx P."/>
            <person name="Pepin K.H."/>
            <person name="Johnson M."/>
            <person name="Bhonagiri V."/>
            <person name="Nash W.E."/>
            <person name="Mardis E.R."/>
            <person name="Wilson R.K."/>
        </authorList>
    </citation>
    <scope>NUCLEOTIDE SEQUENCE [LARGE SCALE GENOMIC DNA]</scope>
    <source>
        <strain evidence="1 2">DSM 12042</strain>
    </source>
</reference>
<protein>
    <submittedName>
        <fullName evidence="1">Uncharacterized protein</fullName>
    </submittedName>
</protein>
<evidence type="ECO:0000313" key="2">
    <source>
        <dbReference type="Proteomes" id="UP000005950"/>
    </source>
</evidence>
<accession>B9Y796</accession>
<dbReference type="AlphaFoldDB" id="B9Y796"/>
<name>B9Y796_9FIRM</name>
<evidence type="ECO:0000313" key="1">
    <source>
        <dbReference type="EMBL" id="EEF68148.1"/>
    </source>
</evidence>
<gene>
    <name evidence="1" type="ORF">HOLDEFILI_01691</name>
</gene>
<proteinExistence type="predicted"/>
<dbReference type="HOGENOM" id="CLU_3252598_0_0_9"/>
<dbReference type="Proteomes" id="UP000005950">
    <property type="component" value="Unassembled WGS sequence"/>
</dbReference>
<dbReference type="EMBL" id="ACCF01000094">
    <property type="protein sequence ID" value="EEF68148.1"/>
    <property type="molecule type" value="Genomic_DNA"/>
</dbReference>
<reference evidence="1 2" key="2">
    <citation type="submission" date="2009-02" db="EMBL/GenBank/DDBJ databases">
        <title>Draft genome sequence of Holdemania filiformis DSM 12042.</title>
        <authorList>
            <person name="Sudarsanam P."/>
            <person name="Ley R."/>
            <person name="Guruge J."/>
            <person name="Turnbaugh P.J."/>
            <person name="Mahowald M."/>
            <person name="Liep D."/>
            <person name="Gordon J."/>
        </authorList>
    </citation>
    <scope>NUCLEOTIDE SEQUENCE [LARGE SCALE GENOMIC DNA]</scope>
    <source>
        <strain evidence="1 2">DSM 12042</strain>
    </source>
</reference>
<organism evidence="1 2">
    <name type="scientific">Holdemania filiformis DSM 12042</name>
    <dbReference type="NCBI Taxonomy" id="545696"/>
    <lineage>
        <taxon>Bacteria</taxon>
        <taxon>Bacillati</taxon>
        <taxon>Bacillota</taxon>
        <taxon>Erysipelotrichia</taxon>
        <taxon>Erysipelotrichales</taxon>
        <taxon>Erysipelotrichaceae</taxon>
        <taxon>Holdemania</taxon>
    </lineage>
</organism>
<dbReference type="STRING" id="545696.HOLDEFILI_01691"/>